<feature type="transmembrane region" description="Helical" evidence="5">
    <location>
        <begin position="234"/>
        <end position="251"/>
    </location>
</feature>
<dbReference type="AlphaFoldDB" id="A0A1F7X3P1"/>
<dbReference type="Proteomes" id="UP000176778">
    <property type="component" value="Unassembled WGS sequence"/>
</dbReference>
<keyword evidence="4 5" id="KW-0472">Membrane</keyword>
<evidence type="ECO:0000259" key="6">
    <source>
        <dbReference type="Pfam" id="PF04932"/>
    </source>
</evidence>
<feature type="transmembrane region" description="Helical" evidence="5">
    <location>
        <begin position="314"/>
        <end position="333"/>
    </location>
</feature>
<feature type="transmembrane region" description="Helical" evidence="5">
    <location>
        <begin position="212"/>
        <end position="227"/>
    </location>
</feature>
<dbReference type="PANTHER" id="PTHR37422">
    <property type="entry name" value="TEICHURONIC ACID BIOSYNTHESIS PROTEIN TUAE"/>
    <property type="match status" value="1"/>
</dbReference>
<name>A0A1F7X3P1_9BACT</name>
<dbReference type="Pfam" id="PF04932">
    <property type="entry name" value="Wzy_C"/>
    <property type="match status" value="1"/>
</dbReference>
<sequence length="390" mass="43357">MDKTKRKIVEGLFYLYLVLFPFGQLTRMELALGGTSIPIHPTDFIVGLIFILVLLSKFPKPKVFRHIKNFVYLAGFSFLLSFAVFKTSAVLLGGLYLLRLGAYSFMFLAAVTLVKQKEKWLGMLMAVCTAIGVFGWFQYFVYPDLRALYAWGWDDHLLRMVGTFLDPTFTSIFLVFGFLFSIVQFFFKRKKVFAVLAIFFLISVAFTYTRAAYIALIGGSVAILIALRKVKLSLLIVAALIAVAVFLPRGASEGVKLERLYSVYARLTNYRQTAIIFSKSPLFGVGYNNLCLAKRSYLGFIDPNSHSCSGSDSGLLLILATTGVGGFLVFTKMAIEIFRSIGKGNYGLCFLGASVALGLHGFFVNSYFYPWVMGFMGISLALALKEKTSG</sequence>
<evidence type="ECO:0000256" key="4">
    <source>
        <dbReference type="ARBA" id="ARBA00023136"/>
    </source>
</evidence>
<organism evidence="7 8">
    <name type="scientific">Candidatus Woesebacteria bacterium RBG_13_46_13</name>
    <dbReference type="NCBI Taxonomy" id="1802479"/>
    <lineage>
        <taxon>Bacteria</taxon>
        <taxon>Candidatus Woeseibacteriota</taxon>
    </lineage>
</organism>
<dbReference type="EMBL" id="MGFR01000003">
    <property type="protein sequence ID" value="OGM09710.1"/>
    <property type="molecule type" value="Genomic_DNA"/>
</dbReference>
<feature type="transmembrane region" description="Helical" evidence="5">
    <location>
        <begin position="161"/>
        <end position="183"/>
    </location>
</feature>
<evidence type="ECO:0000256" key="1">
    <source>
        <dbReference type="ARBA" id="ARBA00004141"/>
    </source>
</evidence>
<evidence type="ECO:0000256" key="5">
    <source>
        <dbReference type="SAM" id="Phobius"/>
    </source>
</evidence>
<keyword evidence="2 5" id="KW-0812">Transmembrane</keyword>
<keyword evidence="3 5" id="KW-1133">Transmembrane helix</keyword>
<dbReference type="STRING" id="1802479.A2Y68_03765"/>
<feature type="transmembrane region" description="Helical" evidence="5">
    <location>
        <begin position="345"/>
        <end position="362"/>
    </location>
</feature>
<dbReference type="InterPro" id="IPR051533">
    <property type="entry name" value="WaaL-like"/>
</dbReference>
<protein>
    <recommendedName>
        <fullName evidence="6">O-antigen ligase-related domain-containing protein</fullName>
    </recommendedName>
</protein>
<evidence type="ECO:0000256" key="3">
    <source>
        <dbReference type="ARBA" id="ARBA00022989"/>
    </source>
</evidence>
<feature type="transmembrane region" description="Helical" evidence="5">
    <location>
        <begin position="12"/>
        <end position="33"/>
    </location>
</feature>
<feature type="transmembrane region" description="Helical" evidence="5">
    <location>
        <begin position="368"/>
        <end position="384"/>
    </location>
</feature>
<feature type="domain" description="O-antigen ligase-related" evidence="6">
    <location>
        <begin position="196"/>
        <end position="330"/>
    </location>
</feature>
<feature type="transmembrane region" description="Helical" evidence="5">
    <location>
        <begin position="121"/>
        <end position="141"/>
    </location>
</feature>
<comment type="subcellular location">
    <subcellularLocation>
        <location evidence="1">Membrane</location>
        <topology evidence="1">Multi-pass membrane protein</topology>
    </subcellularLocation>
</comment>
<evidence type="ECO:0000313" key="8">
    <source>
        <dbReference type="Proteomes" id="UP000176778"/>
    </source>
</evidence>
<evidence type="ECO:0000313" key="7">
    <source>
        <dbReference type="EMBL" id="OGM09710.1"/>
    </source>
</evidence>
<feature type="transmembrane region" description="Helical" evidence="5">
    <location>
        <begin position="39"/>
        <end position="58"/>
    </location>
</feature>
<feature type="transmembrane region" description="Helical" evidence="5">
    <location>
        <begin position="190"/>
        <end position="206"/>
    </location>
</feature>
<proteinExistence type="predicted"/>
<dbReference type="GO" id="GO:0016020">
    <property type="term" value="C:membrane"/>
    <property type="evidence" value="ECO:0007669"/>
    <property type="project" value="UniProtKB-SubCell"/>
</dbReference>
<dbReference type="InterPro" id="IPR007016">
    <property type="entry name" value="O-antigen_ligase-rel_domated"/>
</dbReference>
<reference evidence="7 8" key="1">
    <citation type="journal article" date="2016" name="Nat. Commun.">
        <title>Thousands of microbial genomes shed light on interconnected biogeochemical processes in an aquifer system.</title>
        <authorList>
            <person name="Anantharaman K."/>
            <person name="Brown C.T."/>
            <person name="Hug L.A."/>
            <person name="Sharon I."/>
            <person name="Castelle C.J."/>
            <person name="Probst A.J."/>
            <person name="Thomas B.C."/>
            <person name="Singh A."/>
            <person name="Wilkins M.J."/>
            <person name="Karaoz U."/>
            <person name="Brodie E.L."/>
            <person name="Williams K.H."/>
            <person name="Hubbard S.S."/>
            <person name="Banfield J.F."/>
        </authorList>
    </citation>
    <scope>NUCLEOTIDE SEQUENCE [LARGE SCALE GENOMIC DNA]</scope>
</reference>
<dbReference type="PANTHER" id="PTHR37422:SF13">
    <property type="entry name" value="LIPOPOLYSACCHARIDE BIOSYNTHESIS PROTEIN PA4999-RELATED"/>
    <property type="match status" value="1"/>
</dbReference>
<gene>
    <name evidence="7" type="ORF">A2Y68_03765</name>
</gene>
<comment type="caution">
    <text evidence="7">The sequence shown here is derived from an EMBL/GenBank/DDBJ whole genome shotgun (WGS) entry which is preliminary data.</text>
</comment>
<feature type="transmembrane region" description="Helical" evidence="5">
    <location>
        <begin position="96"/>
        <end position="114"/>
    </location>
</feature>
<evidence type="ECO:0000256" key="2">
    <source>
        <dbReference type="ARBA" id="ARBA00022692"/>
    </source>
</evidence>
<feature type="transmembrane region" description="Helical" evidence="5">
    <location>
        <begin position="70"/>
        <end position="90"/>
    </location>
</feature>
<accession>A0A1F7X3P1</accession>